<organism evidence="6 7">
    <name type="scientific">Clostridium cellulovorans (strain ATCC 35296 / DSM 3052 / OCM 3 / 743B)</name>
    <dbReference type="NCBI Taxonomy" id="573061"/>
    <lineage>
        <taxon>Bacteria</taxon>
        <taxon>Bacillati</taxon>
        <taxon>Bacillota</taxon>
        <taxon>Clostridia</taxon>
        <taxon>Eubacteriales</taxon>
        <taxon>Clostridiaceae</taxon>
        <taxon>Clostridium</taxon>
    </lineage>
</organism>
<dbReference type="Pfam" id="PF20578">
    <property type="entry name" value="aBig_2"/>
    <property type="match status" value="5"/>
</dbReference>
<evidence type="ECO:0000256" key="2">
    <source>
        <dbReference type="ARBA" id="ARBA00022737"/>
    </source>
</evidence>
<dbReference type="GO" id="GO:0005737">
    <property type="term" value="C:cytoplasm"/>
    <property type="evidence" value="ECO:0007669"/>
    <property type="project" value="TreeGrafter"/>
</dbReference>
<dbReference type="eggNOG" id="COG2247">
    <property type="taxonomic scope" value="Bacteria"/>
</dbReference>
<accession>D9SV20</accession>
<name>D9SV20_CLOC7</name>
<keyword evidence="1" id="KW-0344">Guanine-nucleotide releasing factor</keyword>
<reference evidence="6 7" key="1">
    <citation type="submission" date="2010-08" db="EMBL/GenBank/DDBJ databases">
        <title>Complete sequence of Clostridium cellulovorans 743B.</title>
        <authorList>
            <consortium name="US DOE Joint Genome Institute"/>
            <person name="Lucas S."/>
            <person name="Copeland A."/>
            <person name="Lapidus A."/>
            <person name="Cheng J.-F."/>
            <person name="Bruce D."/>
            <person name="Goodwin L."/>
            <person name="Pitluck S."/>
            <person name="Chertkov O."/>
            <person name="Detter J.C."/>
            <person name="Han C."/>
            <person name="Tapia R."/>
            <person name="Land M."/>
            <person name="Hauser L."/>
            <person name="Chang Y.-J."/>
            <person name="Jeffries C."/>
            <person name="Kyrpides N."/>
            <person name="Ivanova N."/>
            <person name="Mikhailova N."/>
            <person name="Hemme C.L."/>
            <person name="Woyke T."/>
        </authorList>
    </citation>
    <scope>NUCLEOTIDE SEQUENCE [LARGE SCALE GENOMIC DNA]</scope>
    <source>
        <strain evidence="7">ATCC 35296 / DSM 3052 / OCM 3 / 743B</strain>
    </source>
</reference>
<sequence length="852" mass="88466">MKNLCKKIFIHILCLVLILTYTVTTHSQKVVAGTSGYIAVSAGNTTTIALKNDGTVWSWGFNQNGHLGDGTTSNSNSPVQVKGLNGITAISAGWAHFVALKSDGTVWTWGVGYSGELGDGTNSLRTTPAPINGLTGITAISAGWNHTLALKADGTLWSWGQNQYGQLGTGNTTNSNIPLQVPGQIGITSISSGGGHSLVIKNDGTVWSWGCNNFGQLGNGTNSNNPTPHQISGLNGIINVSAGVIHSTALKSDGTVWNWGCNFRGELANGNKIDSYIPVQANGLNGIIAITAGWEFSSAIKSDGTFWVWGVNDYGQLGNGSKSDVTSPMQVSSLSGITAIDTGATYTVALKTDGNIFAFGENTYGQLGNGTTTGSTTPELVSIGDTYVATDKSALSIGYASGDSDTNVTQNLSLPTTTTNRSTITWSSSNPAIISDTGVVTRPTYTVGDTTVTLTATITKSLTTDTKTFQVNVIAKATDAESVMLDNTSLQIGYAPLDSSSNVTQNLLLPTIGANYTNITWTSTDYTLISSTGVVTRPSFTEGDATVILTATISKGLITATKVFNVTVTKQPPTDTESVALDKSSLKVGYAPSDSFDTVTQDVVLPTLGTNGTTITWNSSDSSVVSNGGTVTRPIYTNGDASITLTATITKGLVTDTKTFNITVIKNPITDYEEVALDKASLQIGYASGDNSNSVTQNLGLPTTSTNGTTITWSSSNPSLISASGLVIRPSYTNGDASITLTATITKGSISDIKTFNVTVIKNPITDAEEVALDKASLQIGYASGDNSNSVTQNLGLPTTSTNGTTITWSSSNPSLISASGLVIRPSYTNGDASITLTATITKGSISDIKNL</sequence>
<dbReference type="eggNOG" id="COG5184">
    <property type="taxonomic scope" value="Bacteria"/>
</dbReference>
<dbReference type="STRING" id="573061.Clocel_3315"/>
<dbReference type="InterPro" id="IPR046780">
    <property type="entry name" value="aBig_2"/>
</dbReference>
<dbReference type="OrthoDB" id="27389at2"/>
<dbReference type="PROSITE" id="PS00626">
    <property type="entry name" value="RCC1_2"/>
    <property type="match status" value="2"/>
</dbReference>
<dbReference type="PROSITE" id="PS50012">
    <property type="entry name" value="RCC1_3"/>
    <property type="match status" value="7"/>
</dbReference>
<dbReference type="InterPro" id="IPR058923">
    <property type="entry name" value="RCC1-like_dom"/>
</dbReference>
<keyword evidence="7" id="KW-1185">Reference proteome</keyword>
<dbReference type="InterPro" id="IPR009091">
    <property type="entry name" value="RCC1/BLIP-II"/>
</dbReference>
<dbReference type="PRINTS" id="PR00633">
    <property type="entry name" value="RCCNDNSATION"/>
</dbReference>
<dbReference type="Gene3D" id="2.130.10.30">
    <property type="entry name" value="Regulator of chromosome condensation 1/beta-lactamase-inhibitor protein II"/>
    <property type="match status" value="2"/>
</dbReference>
<evidence type="ECO:0000259" key="5">
    <source>
        <dbReference type="Pfam" id="PF25390"/>
    </source>
</evidence>
<dbReference type="RefSeq" id="WP_013291841.1">
    <property type="nucleotide sequence ID" value="NC_014393.1"/>
</dbReference>
<feature type="signal peptide" evidence="3">
    <location>
        <begin position="1"/>
        <end position="32"/>
    </location>
</feature>
<dbReference type="Pfam" id="PF25390">
    <property type="entry name" value="WD40_RLD"/>
    <property type="match status" value="1"/>
</dbReference>
<feature type="domain" description="RCC1-like" evidence="5">
    <location>
        <begin position="35"/>
        <end position="322"/>
    </location>
</feature>
<dbReference type="HOGENOM" id="CLU_334860_0_0_9"/>
<gene>
    <name evidence="6" type="ordered locus">Clocel_3315</name>
</gene>
<protein>
    <submittedName>
        <fullName evidence="6">Regulator of chromosome condensation RCC1</fullName>
    </submittedName>
</protein>
<dbReference type="Pfam" id="PF00415">
    <property type="entry name" value="RCC1"/>
    <property type="match status" value="1"/>
</dbReference>
<keyword evidence="2" id="KW-0677">Repeat</keyword>
<feature type="chain" id="PRO_5003128511" evidence="3">
    <location>
        <begin position="33"/>
        <end position="852"/>
    </location>
</feature>
<evidence type="ECO:0000313" key="6">
    <source>
        <dbReference type="EMBL" id="ADL52995.1"/>
    </source>
</evidence>
<dbReference type="Proteomes" id="UP000002730">
    <property type="component" value="Chromosome"/>
</dbReference>
<evidence type="ECO:0000259" key="4">
    <source>
        <dbReference type="Pfam" id="PF20578"/>
    </source>
</evidence>
<feature type="domain" description="Atrophied bacterial Ig" evidence="4">
    <location>
        <begin position="388"/>
        <end position="475"/>
    </location>
</feature>
<evidence type="ECO:0000256" key="3">
    <source>
        <dbReference type="SAM" id="SignalP"/>
    </source>
</evidence>
<dbReference type="eggNOG" id="COG2374">
    <property type="taxonomic scope" value="Bacteria"/>
</dbReference>
<dbReference type="AlphaFoldDB" id="D9SV20"/>
<keyword evidence="3" id="KW-0732">Signal</keyword>
<dbReference type="PANTHER" id="PTHR45982">
    <property type="entry name" value="REGULATOR OF CHROMOSOME CONDENSATION"/>
    <property type="match status" value="1"/>
</dbReference>
<dbReference type="KEGG" id="ccb:Clocel_3315"/>
<proteinExistence type="predicted"/>
<feature type="domain" description="Atrophied bacterial Ig" evidence="4">
    <location>
        <begin position="485"/>
        <end position="571"/>
    </location>
</feature>
<evidence type="ECO:0000256" key="1">
    <source>
        <dbReference type="ARBA" id="ARBA00022658"/>
    </source>
</evidence>
<dbReference type="PANTHER" id="PTHR45982:SF1">
    <property type="entry name" value="REGULATOR OF CHROMOSOME CONDENSATION"/>
    <property type="match status" value="1"/>
</dbReference>
<feature type="domain" description="Atrophied bacterial Ig" evidence="4">
    <location>
        <begin position="675"/>
        <end position="762"/>
    </location>
</feature>
<evidence type="ECO:0000313" key="7">
    <source>
        <dbReference type="Proteomes" id="UP000002730"/>
    </source>
</evidence>
<dbReference type="SUPFAM" id="SSF50985">
    <property type="entry name" value="RCC1/BLIP-II"/>
    <property type="match status" value="2"/>
</dbReference>
<feature type="domain" description="Atrophied bacterial Ig" evidence="4">
    <location>
        <begin position="579"/>
        <end position="666"/>
    </location>
</feature>
<feature type="domain" description="Atrophied bacterial Ig" evidence="4">
    <location>
        <begin position="771"/>
        <end position="851"/>
    </location>
</feature>
<dbReference type="InterPro" id="IPR000408">
    <property type="entry name" value="Reg_chr_condens"/>
</dbReference>
<dbReference type="InterPro" id="IPR051553">
    <property type="entry name" value="Ran_GTPase-activating"/>
</dbReference>
<dbReference type="EMBL" id="CP002160">
    <property type="protein sequence ID" value="ADL52995.1"/>
    <property type="molecule type" value="Genomic_DNA"/>
</dbReference>
<dbReference type="GO" id="GO:0005085">
    <property type="term" value="F:guanyl-nucleotide exchange factor activity"/>
    <property type="evidence" value="ECO:0007669"/>
    <property type="project" value="TreeGrafter"/>
</dbReference>